<feature type="compositionally biased region" description="Acidic residues" evidence="1">
    <location>
        <begin position="19"/>
        <end position="29"/>
    </location>
</feature>
<dbReference type="InterPro" id="IPR058528">
    <property type="entry name" value="DUF8215"/>
</dbReference>
<name>A0AAE3G0L4_9EURY</name>
<keyword evidence="2" id="KW-0812">Transmembrane</keyword>
<reference evidence="4" key="2">
    <citation type="submission" date="2022-02" db="EMBL/GenBank/DDBJ databases">
        <authorList>
            <person name="Elcheninov A.G."/>
            <person name="Sorokin D.Y."/>
            <person name="Kublanov I.V."/>
        </authorList>
    </citation>
    <scope>NUCLEOTIDE SEQUENCE</scope>
    <source>
        <strain evidence="4">AArc-St2</strain>
    </source>
</reference>
<protein>
    <recommendedName>
        <fullName evidence="3">DUF8215 domain-containing protein</fullName>
    </recommendedName>
</protein>
<gene>
    <name evidence="4" type="ORF">AArcSt2_13435</name>
</gene>
<feature type="domain" description="DUF8215" evidence="3">
    <location>
        <begin position="63"/>
        <end position="190"/>
    </location>
</feature>
<proteinExistence type="predicted"/>
<evidence type="ECO:0000259" key="3">
    <source>
        <dbReference type="Pfam" id="PF26650"/>
    </source>
</evidence>
<dbReference type="Pfam" id="PF26650">
    <property type="entry name" value="DUF8215"/>
    <property type="match status" value="1"/>
</dbReference>
<keyword evidence="2" id="KW-0472">Membrane</keyword>
<evidence type="ECO:0000256" key="2">
    <source>
        <dbReference type="SAM" id="Phobius"/>
    </source>
</evidence>
<feature type="transmembrane region" description="Helical" evidence="2">
    <location>
        <begin position="101"/>
        <end position="119"/>
    </location>
</feature>
<accession>A0AAE3G0L4</accession>
<evidence type="ECO:0000313" key="4">
    <source>
        <dbReference type="EMBL" id="MCL9817939.1"/>
    </source>
</evidence>
<evidence type="ECO:0000256" key="1">
    <source>
        <dbReference type="SAM" id="MobiDB-lite"/>
    </source>
</evidence>
<dbReference type="EMBL" id="JAKRVX010000006">
    <property type="protein sequence ID" value="MCL9817939.1"/>
    <property type="molecule type" value="Genomic_DNA"/>
</dbReference>
<sequence>MSERSNQRHGDERDREWLDPEDLPTEDDLWAMREGNDTPNPEDGYTGAPREDGQTESTRSFTMRMERWLEYLFNSGVELSFLGTPGLVVLIYTPFFSIDGISFAGLTAVGFGAFWLALFRGKYVDVGEYPGYGNFSSVPVRFVVYNTALIAGTYAGAYGWDANQSLLFAILFPVVITGVLMASLPRFTRGA</sequence>
<dbReference type="Proteomes" id="UP001203207">
    <property type="component" value="Unassembled WGS sequence"/>
</dbReference>
<comment type="caution">
    <text evidence="4">The sequence shown here is derived from an EMBL/GenBank/DDBJ whole genome shotgun (WGS) entry which is preliminary data.</text>
</comment>
<dbReference type="AlphaFoldDB" id="A0AAE3G0L4"/>
<keyword evidence="5" id="KW-1185">Reference proteome</keyword>
<evidence type="ECO:0000313" key="5">
    <source>
        <dbReference type="Proteomes" id="UP001203207"/>
    </source>
</evidence>
<reference evidence="4" key="1">
    <citation type="journal article" date="2022" name="Syst. Appl. Microbiol.">
        <title>Natronocalculus amylovorans gen. nov., sp. nov., and Natranaeroarchaeum aerophilus sp. nov., dominant culturable amylolytic natronoarchaea from hypersaline soda lakes in southwestern Siberia.</title>
        <authorList>
            <person name="Sorokin D.Y."/>
            <person name="Elcheninov A.G."/>
            <person name="Khizhniak T.V."/>
            <person name="Koenen M."/>
            <person name="Bale N.J."/>
            <person name="Damste J.S.S."/>
            <person name="Kublanov I.V."/>
        </authorList>
    </citation>
    <scope>NUCLEOTIDE SEQUENCE</scope>
    <source>
        <strain evidence="4">AArc-St2</strain>
    </source>
</reference>
<feature type="transmembrane region" description="Helical" evidence="2">
    <location>
        <begin position="166"/>
        <end position="184"/>
    </location>
</feature>
<organism evidence="4 5">
    <name type="scientific">Natronocalculus amylovorans</name>
    <dbReference type="NCBI Taxonomy" id="2917812"/>
    <lineage>
        <taxon>Archaea</taxon>
        <taxon>Methanobacteriati</taxon>
        <taxon>Methanobacteriota</taxon>
        <taxon>Stenosarchaea group</taxon>
        <taxon>Halobacteria</taxon>
        <taxon>Halobacteriales</taxon>
        <taxon>Haloferacaceae</taxon>
        <taxon>Natronocalculus</taxon>
    </lineage>
</organism>
<dbReference type="RefSeq" id="WP_174654033.1">
    <property type="nucleotide sequence ID" value="NZ_JAKRVX010000006.1"/>
</dbReference>
<keyword evidence="2" id="KW-1133">Transmembrane helix</keyword>
<feature type="region of interest" description="Disordered" evidence="1">
    <location>
        <begin position="1"/>
        <end position="58"/>
    </location>
</feature>
<feature type="compositionally biased region" description="Basic and acidic residues" evidence="1">
    <location>
        <begin position="1"/>
        <end position="18"/>
    </location>
</feature>
<feature type="transmembrane region" description="Helical" evidence="2">
    <location>
        <begin position="140"/>
        <end position="160"/>
    </location>
</feature>
<feature type="transmembrane region" description="Helical" evidence="2">
    <location>
        <begin position="71"/>
        <end position="95"/>
    </location>
</feature>